<accession>A0A3B7MSI4</accession>
<feature type="domain" description="TonB C-terminal" evidence="11">
    <location>
        <begin position="138"/>
        <end position="228"/>
    </location>
</feature>
<dbReference type="AlphaFoldDB" id="A0A3B7MSI4"/>
<dbReference type="PROSITE" id="PS52015">
    <property type="entry name" value="TONB_CTD"/>
    <property type="match status" value="1"/>
</dbReference>
<keyword evidence="8" id="KW-1133">Transmembrane helix</keyword>
<evidence type="ECO:0000256" key="4">
    <source>
        <dbReference type="ARBA" id="ARBA00022475"/>
    </source>
</evidence>
<dbReference type="InterPro" id="IPR051045">
    <property type="entry name" value="TonB-dependent_transducer"/>
</dbReference>
<dbReference type="Gene3D" id="3.30.1150.10">
    <property type="match status" value="1"/>
</dbReference>
<proteinExistence type="inferred from homology"/>
<keyword evidence="5" id="KW-0997">Cell inner membrane</keyword>
<feature type="compositionally biased region" description="Basic and acidic residues" evidence="10">
    <location>
        <begin position="112"/>
        <end position="131"/>
    </location>
</feature>
<dbReference type="GO" id="GO:0031992">
    <property type="term" value="F:energy transducer activity"/>
    <property type="evidence" value="ECO:0007669"/>
    <property type="project" value="TreeGrafter"/>
</dbReference>
<evidence type="ECO:0000256" key="6">
    <source>
        <dbReference type="ARBA" id="ARBA00022692"/>
    </source>
</evidence>
<keyword evidence="7" id="KW-0653">Protein transport</keyword>
<protein>
    <submittedName>
        <fullName evidence="12">TonB family protein</fullName>
    </submittedName>
</protein>
<gene>
    <name evidence="12" type="ORF">D3H65_27515</name>
</gene>
<evidence type="ECO:0000256" key="10">
    <source>
        <dbReference type="SAM" id="MobiDB-lite"/>
    </source>
</evidence>
<feature type="region of interest" description="Disordered" evidence="10">
    <location>
        <begin position="112"/>
        <end position="135"/>
    </location>
</feature>
<sequence length="228" mass="26334">MRSRQLLLTILLVMAITNLYSQVSLKDYSTKVSDTCWRVDYYIPAGSLNKVESFKDRKKTIAHGRFVFYDEKGYADSTGFYVNGQRNGTWYYYNNKGKVLLSREYENGIVVSEKKHEQEPEGKDKSPKPGEVESEFEGGLKGWQQYLNRNLRYPREAIIAGIQGEVRVAFVVSAVGAVQDIWIIKSIDRSLDKESARLLEDSPNWIPAEQDGRRVKSYKIQPIRYRTQ</sequence>
<comment type="similarity">
    <text evidence="2">Belongs to the TonB family.</text>
</comment>
<dbReference type="Pfam" id="PF03544">
    <property type="entry name" value="TonB_C"/>
    <property type="match status" value="1"/>
</dbReference>
<reference evidence="12 13" key="1">
    <citation type="submission" date="2018-09" db="EMBL/GenBank/DDBJ databases">
        <title>Genome sequencing of strain 6GH32-13.</title>
        <authorList>
            <person name="Weon H.-Y."/>
            <person name="Heo J."/>
            <person name="Kwon S.-W."/>
        </authorList>
    </citation>
    <scope>NUCLEOTIDE SEQUENCE [LARGE SCALE GENOMIC DNA]</scope>
    <source>
        <strain evidence="12 13">5GH32-13</strain>
    </source>
</reference>
<dbReference type="EMBL" id="CP032157">
    <property type="protein sequence ID" value="AXY77504.1"/>
    <property type="molecule type" value="Genomic_DNA"/>
</dbReference>
<dbReference type="InterPro" id="IPR037682">
    <property type="entry name" value="TonB_C"/>
</dbReference>
<evidence type="ECO:0000256" key="3">
    <source>
        <dbReference type="ARBA" id="ARBA00022448"/>
    </source>
</evidence>
<evidence type="ECO:0000259" key="11">
    <source>
        <dbReference type="PROSITE" id="PS52015"/>
    </source>
</evidence>
<dbReference type="KEGG" id="pseg:D3H65_27515"/>
<dbReference type="Gene3D" id="3.90.930.1">
    <property type="match status" value="1"/>
</dbReference>
<evidence type="ECO:0000313" key="12">
    <source>
        <dbReference type="EMBL" id="AXY77504.1"/>
    </source>
</evidence>
<evidence type="ECO:0000256" key="7">
    <source>
        <dbReference type="ARBA" id="ARBA00022927"/>
    </source>
</evidence>
<keyword evidence="3" id="KW-0813">Transport</keyword>
<dbReference type="PANTHER" id="PTHR33446">
    <property type="entry name" value="PROTEIN TONB-RELATED"/>
    <property type="match status" value="1"/>
</dbReference>
<dbReference type="RefSeq" id="WP_119053380.1">
    <property type="nucleotide sequence ID" value="NZ_CP032157.1"/>
</dbReference>
<evidence type="ECO:0000313" key="13">
    <source>
        <dbReference type="Proteomes" id="UP000263900"/>
    </source>
</evidence>
<dbReference type="GO" id="GO:0098797">
    <property type="term" value="C:plasma membrane protein complex"/>
    <property type="evidence" value="ECO:0007669"/>
    <property type="project" value="TreeGrafter"/>
</dbReference>
<dbReference type="SUPFAM" id="SSF74653">
    <property type="entry name" value="TolA/TonB C-terminal domain"/>
    <property type="match status" value="1"/>
</dbReference>
<dbReference type="Proteomes" id="UP000263900">
    <property type="component" value="Chromosome"/>
</dbReference>
<dbReference type="OrthoDB" id="649093at2"/>
<evidence type="ECO:0000256" key="1">
    <source>
        <dbReference type="ARBA" id="ARBA00004383"/>
    </source>
</evidence>
<dbReference type="SUPFAM" id="SSF82185">
    <property type="entry name" value="Histone H3 K4-specific methyltransferase SET7/9 N-terminal domain"/>
    <property type="match status" value="1"/>
</dbReference>
<name>A0A3B7MSI4_9BACT</name>
<keyword evidence="6" id="KW-0812">Transmembrane</keyword>
<evidence type="ECO:0000256" key="2">
    <source>
        <dbReference type="ARBA" id="ARBA00006555"/>
    </source>
</evidence>
<dbReference type="NCBIfam" id="TIGR01352">
    <property type="entry name" value="tonB_Cterm"/>
    <property type="match status" value="1"/>
</dbReference>
<keyword evidence="13" id="KW-1185">Reference proteome</keyword>
<evidence type="ECO:0000256" key="9">
    <source>
        <dbReference type="ARBA" id="ARBA00023136"/>
    </source>
</evidence>
<keyword evidence="4" id="KW-1003">Cell membrane</keyword>
<dbReference type="InterPro" id="IPR006260">
    <property type="entry name" value="TonB/TolA_C"/>
</dbReference>
<dbReference type="GO" id="GO:0015031">
    <property type="term" value="P:protein transport"/>
    <property type="evidence" value="ECO:0007669"/>
    <property type="project" value="UniProtKB-KW"/>
</dbReference>
<evidence type="ECO:0000256" key="5">
    <source>
        <dbReference type="ARBA" id="ARBA00022519"/>
    </source>
</evidence>
<dbReference type="GO" id="GO:0055085">
    <property type="term" value="P:transmembrane transport"/>
    <property type="evidence" value="ECO:0007669"/>
    <property type="project" value="InterPro"/>
</dbReference>
<keyword evidence="9" id="KW-0472">Membrane</keyword>
<comment type="subcellular location">
    <subcellularLocation>
        <location evidence="1">Cell inner membrane</location>
        <topology evidence="1">Single-pass membrane protein</topology>
        <orientation evidence="1">Periplasmic side</orientation>
    </subcellularLocation>
</comment>
<evidence type="ECO:0000256" key="8">
    <source>
        <dbReference type="ARBA" id="ARBA00022989"/>
    </source>
</evidence>
<organism evidence="12 13">
    <name type="scientific">Paraflavitalea soli</name>
    <dbReference type="NCBI Taxonomy" id="2315862"/>
    <lineage>
        <taxon>Bacteria</taxon>
        <taxon>Pseudomonadati</taxon>
        <taxon>Bacteroidota</taxon>
        <taxon>Chitinophagia</taxon>
        <taxon>Chitinophagales</taxon>
        <taxon>Chitinophagaceae</taxon>
        <taxon>Paraflavitalea</taxon>
    </lineage>
</organism>
<dbReference type="PANTHER" id="PTHR33446:SF2">
    <property type="entry name" value="PROTEIN TONB"/>
    <property type="match status" value="1"/>
</dbReference>